<reference evidence="3 4" key="1">
    <citation type="submission" date="2021-01" db="EMBL/GenBank/DDBJ databases">
        <title>Whole genome shotgun sequence of Actinoplanes durhamensis NBRC 14914.</title>
        <authorList>
            <person name="Komaki H."/>
            <person name="Tamura T."/>
        </authorList>
    </citation>
    <scope>NUCLEOTIDE SEQUENCE [LARGE SCALE GENOMIC DNA]</scope>
    <source>
        <strain evidence="3 4">NBRC 14914</strain>
    </source>
</reference>
<sequence>MGVAESLVHTAHRTPGVAPSCDPPLGTSIDPQEPKMFTRKLGRMLGLVFVLAATVGGVGAAAGAQYQSGAPTAVQVADSSITWE</sequence>
<protein>
    <submittedName>
        <fullName evidence="3">Uncharacterized protein</fullName>
    </submittedName>
</protein>
<evidence type="ECO:0000313" key="4">
    <source>
        <dbReference type="Proteomes" id="UP000637628"/>
    </source>
</evidence>
<evidence type="ECO:0000256" key="2">
    <source>
        <dbReference type="SAM" id="Phobius"/>
    </source>
</evidence>
<feature type="region of interest" description="Disordered" evidence="1">
    <location>
        <begin position="1"/>
        <end position="31"/>
    </location>
</feature>
<gene>
    <name evidence="3" type="ORF">Adu01nite_52250</name>
</gene>
<keyword evidence="2" id="KW-0812">Transmembrane</keyword>
<dbReference type="Proteomes" id="UP000637628">
    <property type="component" value="Unassembled WGS sequence"/>
</dbReference>
<evidence type="ECO:0000313" key="3">
    <source>
        <dbReference type="EMBL" id="GIE03875.1"/>
    </source>
</evidence>
<keyword evidence="2" id="KW-1133">Transmembrane helix</keyword>
<name>A0ABQ3Z218_9ACTN</name>
<dbReference type="EMBL" id="BOML01000040">
    <property type="protein sequence ID" value="GIE03875.1"/>
    <property type="molecule type" value="Genomic_DNA"/>
</dbReference>
<organism evidence="3 4">
    <name type="scientific">Paractinoplanes durhamensis</name>
    <dbReference type="NCBI Taxonomy" id="113563"/>
    <lineage>
        <taxon>Bacteria</taxon>
        <taxon>Bacillati</taxon>
        <taxon>Actinomycetota</taxon>
        <taxon>Actinomycetes</taxon>
        <taxon>Micromonosporales</taxon>
        <taxon>Micromonosporaceae</taxon>
        <taxon>Paractinoplanes</taxon>
    </lineage>
</organism>
<proteinExistence type="predicted"/>
<comment type="caution">
    <text evidence="3">The sequence shown here is derived from an EMBL/GenBank/DDBJ whole genome shotgun (WGS) entry which is preliminary data.</text>
</comment>
<evidence type="ECO:0000256" key="1">
    <source>
        <dbReference type="SAM" id="MobiDB-lite"/>
    </source>
</evidence>
<keyword evidence="2" id="KW-0472">Membrane</keyword>
<feature type="transmembrane region" description="Helical" evidence="2">
    <location>
        <begin position="44"/>
        <end position="64"/>
    </location>
</feature>
<keyword evidence="4" id="KW-1185">Reference proteome</keyword>
<accession>A0ABQ3Z218</accession>